<organism evidence="1">
    <name type="scientific">uncultured prokaryote</name>
    <dbReference type="NCBI Taxonomy" id="198431"/>
    <lineage>
        <taxon>unclassified sequences</taxon>
        <taxon>environmental samples</taxon>
    </lineage>
</organism>
<protein>
    <submittedName>
        <fullName evidence="1">Uncharacterized protein</fullName>
    </submittedName>
</protein>
<dbReference type="AlphaFoldDB" id="A0A0H5Q499"/>
<proteinExistence type="predicted"/>
<evidence type="ECO:0000313" key="1">
    <source>
        <dbReference type="EMBL" id="CRY96846.1"/>
    </source>
</evidence>
<name>A0A0H5Q499_9ZZZZ</name>
<dbReference type="EMBL" id="LN853872">
    <property type="protein sequence ID" value="CRY96846.1"/>
    <property type="molecule type" value="Genomic_DNA"/>
</dbReference>
<reference evidence="1" key="2">
    <citation type="submission" date="2015-07" db="EMBL/GenBank/DDBJ databases">
        <title>Plasmids, circular viruses and viroids from rat gut.</title>
        <authorList>
            <person name="Jorgensen T.J."/>
            <person name="Hansen M.A."/>
            <person name="Xu Z."/>
            <person name="Tabak M.A."/>
            <person name="Sorensen S.J."/>
            <person name="Hansen L.H."/>
        </authorList>
    </citation>
    <scope>NUCLEOTIDE SEQUENCE</scope>
    <source>
        <strain evidence="1">RGFK1303</strain>
    </source>
</reference>
<sequence>MYRQIISVNAKSKKEAVINLCRAFREVFGCERNSEISVRVCVPDKDGDIDDSEFSDLFGVFSKRES</sequence>
<accession>A0A0H5Q499</accession>
<reference evidence="1" key="1">
    <citation type="submission" date="2015-06" db="EMBL/GenBank/DDBJ databases">
        <authorList>
            <person name="Joergensen T."/>
        </authorList>
    </citation>
    <scope>NUCLEOTIDE SEQUENCE</scope>
    <source>
        <strain evidence="1">RGFK1303</strain>
    </source>
</reference>